<protein>
    <submittedName>
        <fullName evidence="2">Uncharacterized protein</fullName>
    </submittedName>
</protein>
<accession>A0A0K1Q970</accession>
<evidence type="ECO:0000313" key="3">
    <source>
        <dbReference type="Proteomes" id="UP000064967"/>
    </source>
</evidence>
<dbReference type="KEGG" id="llu:AKJ09_09004"/>
<sequence length="53" mass="5766">MRDRAAEGGSHPEEPCNQRRLPEKRLRSHVEGGMCNSHSNAPAGYFLAISASS</sequence>
<dbReference type="AlphaFoldDB" id="A0A0K1Q970"/>
<organism evidence="2 3">
    <name type="scientific">Labilithrix luteola</name>
    <dbReference type="NCBI Taxonomy" id="1391654"/>
    <lineage>
        <taxon>Bacteria</taxon>
        <taxon>Pseudomonadati</taxon>
        <taxon>Myxococcota</taxon>
        <taxon>Polyangia</taxon>
        <taxon>Polyangiales</taxon>
        <taxon>Labilitrichaceae</taxon>
        <taxon>Labilithrix</taxon>
    </lineage>
</organism>
<dbReference type="STRING" id="1391654.AKJ09_09004"/>
<dbReference type="Proteomes" id="UP000064967">
    <property type="component" value="Chromosome"/>
</dbReference>
<proteinExistence type="predicted"/>
<feature type="region of interest" description="Disordered" evidence="1">
    <location>
        <begin position="1"/>
        <end position="25"/>
    </location>
</feature>
<evidence type="ECO:0000256" key="1">
    <source>
        <dbReference type="SAM" id="MobiDB-lite"/>
    </source>
</evidence>
<reference evidence="2 3" key="1">
    <citation type="submission" date="2015-08" db="EMBL/GenBank/DDBJ databases">
        <authorList>
            <person name="Babu N.S."/>
            <person name="Beckwith C.J."/>
            <person name="Beseler K.G."/>
            <person name="Brison A."/>
            <person name="Carone J.V."/>
            <person name="Caskin T.P."/>
            <person name="Diamond M."/>
            <person name="Durham M.E."/>
            <person name="Foxe J.M."/>
            <person name="Go M."/>
            <person name="Henderson B.A."/>
            <person name="Jones I.B."/>
            <person name="McGettigan J.A."/>
            <person name="Micheletti S.J."/>
            <person name="Nasrallah M.E."/>
            <person name="Ortiz D."/>
            <person name="Piller C.R."/>
            <person name="Privatt S.R."/>
            <person name="Schneider S.L."/>
            <person name="Sharp S."/>
            <person name="Smith T.C."/>
            <person name="Stanton J.D."/>
            <person name="Ullery H.E."/>
            <person name="Wilson R.J."/>
            <person name="Serrano M.G."/>
            <person name="Buck G."/>
            <person name="Lee V."/>
            <person name="Wang Y."/>
            <person name="Carvalho R."/>
            <person name="Voegtly L."/>
            <person name="Shi R."/>
            <person name="Duckworth R."/>
            <person name="Johnson A."/>
            <person name="Loviza R."/>
            <person name="Walstead R."/>
            <person name="Shah Z."/>
            <person name="Kiflezghi M."/>
            <person name="Wade K."/>
            <person name="Ball S.L."/>
            <person name="Bradley K.W."/>
            <person name="Asai D.J."/>
            <person name="Bowman C.A."/>
            <person name="Russell D.A."/>
            <person name="Pope W.H."/>
            <person name="Jacobs-Sera D."/>
            <person name="Hendrix R.W."/>
            <person name="Hatfull G.F."/>
        </authorList>
    </citation>
    <scope>NUCLEOTIDE SEQUENCE [LARGE SCALE GENOMIC DNA]</scope>
    <source>
        <strain evidence="2 3">DSM 27648</strain>
    </source>
</reference>
<keyword evidence="3" id="KW-1185">Reference proteome</keyword>
<name>A0A0K1Q970_9BACT</name>
<gene>
    <name evidence="2" type="ORF">AKJ09_09004</name>
</gene>
<evidence type="ECO:0000313" key="2">
    <source>
        <dbReference type="EMBL" id="AKV02341.1"/>
    </source>
</evidence>
<dbReference type="EMBL" id="CP012333">
    <property type="protein sequence ID" value="AKV02341.1"/>
    <property type="molecule type" value="Genomic_DNA"/>
</dbReference>